<evidence type="ECO:0000313" key="3">
    <source>
        <dbReference type="Proteomes" id="UP000638648"/>
    </source>
</evidence>
<keyword evidence="3" id="KW-1185">Reference proteome</keyword>
<sequence length="106" mass="11731">MEHPDGTVVVGEVAEREYVDISTPPIVSATGMAFVDLTLDVGRRVDGSIVILDEDEVERDRVRWSVPGPLVESARTSCSEVFAMMRAGDPPFDEKVPKQWLDVWTA</sequence>
<dbReference type="InterPro" id="IPR007295">
    <property type="entry name" value="DUF402"/>
</dbReference>
<protein>
    <submittedName>
        <fullName evidence="2">RNA-binding protein associated with RNAse of E/G family</fullName>
    </submittedName>
</protein>
<dbReference type="AlphaFoldDB" id="A0A927N135"/>
<dbReference type="Pfam" id="PF04167">
    <property type="entry name" value="DUF402"/>
    <property type="match status" value="1"/>
</dbReference>
<feature type="domain" description="DUF402" evidence="1">
    <location>
        <begin position="18"/>
        <end position="88"/>
    </location>
</feature>
<dbReference type="Proteomes" id="UP000638648">
    <property type="component" value="Unassembled WGS sequence"/>
</dbReference>
<evidence type="ECO:0000313" key="2">
    <source>
        <dbReference type="EMBL" id="MBE1610094.1"/>
    </source>
</evidence>
<gene>
    <name evidence="2" type="ORF">HEB94_006942</name>
</gene>
<organism evidence="2 3">
    <name type="scientific">Actinopolymorpha pittospori</name>
    <dbReference type="NCBI Taxonomy" id="648752"/>
    <lineage>
        <taxon>Bacteria</taxon>
        <taxon>Bacillati</taxon>
        <taxon>Actinomycetota</taxon>
        <taxon>Actinomycetes</taxon>
        <taxon>Propionibacteriales</taxon>
        <taxon>Actinopolymorphaceae</taxon>
        <taxon>Actinopolymorpha</taxon>
    </lineage>
</organism>
<comment type="caution">
    <text evidence="2">The sequence shown here is derived from an EMBL/GenBank/DDBJ whole genome shotgun (WGS) entry which is preliminary data.</text>
</comment>
<dbReference type="RefSeq" id="WP_192753515.1">
    <property type="nucleotide sequence ID" value="NZ_BAABJL010000131.1"/>
</dbReference>
<proteinExistence type="predicted"/>
<dbReference type="Gene3D" id="2.40.380.10">
    <property type="entry name" value="FomD-like"/>
    <property type="match status" value="1"/>
</dbReference>
<dbReference type="EMBL" id="JADBEM010000001">
    <property type="protein sequence ID" value="MBE1610094.1"/>
    <property type="molecule type" value="Genomic_DNA"/>
</dbReference>
<reference evidence="2" key="1">
    <citation type="submission" date="2020-10" db="EMBL/GenBank/DDBJ databases">
        <title>Sequencing the genomes of 1000 actinobacteria strains.</title>
        <authorList>
            <person name="Klenk H.-P."/>
        </authorList>
    </citation>
    <scope>NUCLEOTIDE SEQUENCE</scope>
    <source>
        <strain evidence="2">DSM 45354</strain>
    </source>
</reference>
<dbReference type="SUPFAM" id="SSF159234">
    <property type="entry name" value="FomD-like"/>
    <property type="match status" value="1"/>
</dbReference>
<accession>A0A927N135</accession>
<dbReference type="InterPro" id="IPR035930">
    <property type="entry name" value="FomD-like_sf"/>
</dbReference>
<evidence type="ECO:0000259" key="1">
    <source>
        <dbReference type="Pfam" id="PF04167"/>
    </source>
</evidence>
<name>A0A927N135_9ACTN</name>